<protein>
    <recommendedName>
        <fullName evidence="2">DUF6535 domain-containing protein</fullName>
    </recommendedName>
</protein>
<keyword evidence="4" id="KW-1185">Reference proteome</keyword>
<feature type="transmembrane region" description="Helical" evidence="1">
    <location>
        <begin position="106"/>
        <end position="129"/>
    </location>
</feature>
<dbReference type="Proteomes" id="UP000217790">
    <property type="component" value="Unassembled WGS sequence"/>
</dbReference>
<dbReference type="EMBL" id="KZ293687">
    <property type="protein sequence ID" value="PBK85920.1"/>
    <property type="molecule type" value="Genomic_DNA"/>
</dbReference>
<evidence type="ECO:0000313" key="3">
    <source>
        <dbReference type="EMBL" id="PBK85920.1"/>
    </source>
</evidence>
<feature type="transmembrane region" description="Helical" evidence="1">
    <location>
        <begin position="34"/>
        <end position="51"/>
    </location>
</feature>
<dbReference type="Pfam" id="PF20153">
    <property type="entry name" value="DUF6535"/>
    <property type="match status" value="1"/>
</dbReference>
<feature type="non-terminal residue" evidence="3">
    <location>
        <position position="1"/>
    </location>
</feature>
<keyword evidence="1" id="KW-1133">Transmembrane helix</keyword>
<accession>A0A2H3CVQ2</accession>
<organism evidence="3 4">
    <name type="scientific">Armillaria gallica</name>
    <name type="common">Bulbous honey fungus</name>
    <name type="synonym">Armillaria bulbosa</name>
    <dbReference type="NCBI Taxonomy" id="47427"/>
    <lineage>
        <taxon>Eukaryota</taxon>
        <taxon>Fungi</taxon>
        <taxon>Dikarya</taxon>
        <taxon>Basidiomycota</taxon>
        <taxon>Agaricomycotina</taxon>
        <taxon>Agaricomycetes</taxon>
        <taxon>Agaricomycetidae</taxon>
        <taxon>Agaricales</taxon>
        <taxon>Marasmiineae</taxon>
        <taxon>Physalacriaceae</taxon>
        <taxon>Armillaria</taxon>
    </lineage>
</organism>
<feature type="non-terminal residue" evidence="3">
    <location>
        <position position="189"/>
    </location>
</feature>
<dbReference type="AlphaFoldDB" id="A0A2H3CVQ2"/>
<reference evidence="4" key="1">
    <citation type="journal article" date="2017" name="Nat. Ecol. Evol.">
        <title>Genome expansion and lineage-specific genetic innovations in the forest pathogenic fungi Armillaria.</title>
        <authorList>
            <person name="Sipos G."/>
            <person name="Prasanna A.N."/>
            <person name="Walter M.C."/>
            <person name="O'Connor E."/>
            <person name="Balint B."/>
            <person name="Krizsan K."/>
            <person name="Kiss B."/>
            <person name="Hess J."/>
            <person name="Varga T."/>
            <person name="Slot J."/>
            <person name="Riley R."/>
            <person name="Boka B."/>
            <person name="Rigling D."/>
            <person name="Barry K."/>
            <person name="Lee J."/>
            <person name="Mihaltcheva S."/>
            <person name="LaButti K."/>
            <person name="Lipzen A."/>
            <person name="Waldron R."/>
            <person name="Moloney N.M."/>
            <person name="Sperisen C."/>
            <person name="Kredics L."/>
            <person name="Vagvoelgyi C."/>
            <person name="Patrignani A."/>
            <person name="Fitzpatrick D."/>
            <person name="Nagy I."/>
            <person name="Doyle S."/>
            <person name="Anderson J.B."/>
            <person name="Grigoriev I.V."/>
            <person name="Gueldener U."/>
            <person name="Muensterkoetter M."/>
            <person name="Nagy L.G."/>
        </authorList>
    </citation>
    <scope>NUCLEOTIDE SEQUENCE [LARGE SCALE GENOMIC DNA]</scope>
    <source>
        <strain evidence="4">Ar21-2</strain>
    </source>
</reference>
<evidence type="ECO:0000256" key="1">
    <source>
        <dbReference type="SAM" id="Phobius"/>
    </source>
</evidence>
<name>A0A2H3CVQ2_ARMGA</name>
<dbReference type="OrthoDB" id="3235960at2759"/>
<keyword evidence="1" id="KW-0472">Membrane</keyword>
<keyword evidence="1" id="KW-0812">Transmembrane</keyword>
<dbReference type="InterPro" id="IPR045338">
    <property type="entry name" value="DUF6535"/>
</dbReference>
<sequence>EEVEPTSSIWQAYLDESVIYDREIGDTHKGETNILFVFAGLFSMVVSTFIAQSSVNLQPNYQQLSVLLAFDQINIQQAIASGISLDSITTSGADPTAPFTPKCLDLWVNGLWFASVSLSLSYALLAVLADDWYGHYLSPVPGDPQDRSCTRQFRYEGLVDWPISAFIRILPLMLHLSLSLFFIGLVLYL</sequence>
<dbReference type="InParanoid" id="A0A2H3CVQ2"/>
<evidence type="ECO:0000313" key="4">
    <source>
        <dbReference type="Proteomes" id="UP000217790"/>
    </source>
</evidence>
<gene>
    <name evidence="3" type="ORF">ARMGADRAFT_865240</name>
</gene>
<feature type="domain" description="DUF6535" evidence="2">
    <location>
        <begin position="10"/>
        <end position="189"/>
    </location>
</feature>
<evidence type="ECO:0000259" key="2">
    <source>
        <dbReference type="Pfam" id="PF20153"/>
    </source>
</evidence>
<proteinExistence type="predicted"/>
<feature type="transmembrane region" description="Helical" evidence="1">
    <location>
        <begin position="165"/>
        <end position="188"/>
    </location>
</feature>